<keyword evidence="7" id="KW-1185">Reference proteome</keyword>
<dbReference type="InterPro" id="IPR003018">
    <property type="entry name" value="GAF"/>
</dbReference>
<sequence length="249" mass="27303">MNAVQNRRARQTFVELADTLVDDYDVFDFLDLLTQRIVELLDVTACGVMVADHHGTLSLLAASSEQTRLLELFQLQNSQGPCLETYRTGRSVRCDDLTEAGTRWPLFAPAAIGLGYTAVHALPMRLRDTAIGALNLFSAAPGHLDPEDVELGQALADIATIGILHERMIRRSAEVNSQLQNALNSRITIEQAKGAIAQRLGITVDEAFTLLRGHARSHNIKITEAARKVMDKQLHIGRAPVTPEPPGRP</sequence>
<comment type="caution">
    <text evidence="6">The sequence shown here is derived from an EMBL/GenBank/DDBJ whole genome shotgun (WGS) entry which is preliminary data.</text>
</comment>
<dbReference type="SMART" id="SM00065">
    <property type="entry name" value="GAF"/>
    <property type="match status" value="1"/>
</dbReference>
<dbReference type="Gene3D" id="1.10.10.10">
    <property type="entry name" value="Winged helix-like DNA-binding domain superfamily/Winged helix DNA-binding domain"/>
    <property type="match status" value="1"/>
</dbReference>
<dbReference type="RefSeq" id="WP_344838629.1">
    <property type="nucleotide sequence ID" value="NZ_BAAAUV010000038.1"/>
</dbReference>
<feature type="domain" description="ANTAR" evidence="5">
    <location>
        <begin position="169"/>
        <end position="230"/>
    </location>
</feature>
<dbReference type="PIRSF" id="PIRSF036625">
    <property type="entry name" value="GAF_ANTAR"/>
    <property type="match status" value="1"/>
</dbReference>
<dbReference type="Proteomes" id="UP001501237">
    <property type="component" value="Unassembled WGS sequence"/>
</dbReference>
<dbReference type="SMART" id="SM01012">
    <property type="entry name" value="ANTAR"/>
    <property type="match status" value="1"/>
</dbReference>
<evidence type="ECO:0000256" key="3">
    <source>
        <dbReference type="ARBA" id="ARBA00023015"/>
    </source>
</evidence>
<keyword evidence="4" id="KW-0804">Transcription</keyword>
<reference evidence="7" key="1">
    <citation type="journal article" date="2019" name="Int. J. Syst. Evol. Microbiol.">
        <title>The Global Catalogue of Microorganisms (GCM) 10K type strain sequencing project: providing services to taxonomists for standard genome sequencing and annotation.</title>
        <authorList>
            <consortium name="The Broad Institute Genomics Platform"/>
            <consortium name="The Broad Institute Genome Sequencing Center for Infectious Disease"/>
            <person name="Wu L."/>
            <person name="Ma J."/>
        </authorList>
    </citation>
    <scope>NUCLEOTIDE SEQUENCE [LARGE SCALE GENOMIC DNA]</scope>
    <source>
        <strain evidence="7">JCM 9377</strain>
    </source>
</reference>
<keyword evidence="2" id="KW-0418">Kinase</keyword>
<keyword evidence="3" id="KW-0805">Transcription regulation</keyword>
<dbReference type="InterPro" id="IPR011006">
    <property type="entry name" value="CheY-like_superfamily"/>
</dbReference>
<accession>A0ABP6QML2</accession>
<dbReference type="InterPro" id="IPR012074">
    <property type="entry name" value="GAF_ANTAR"/>
</dbReference>
<protein>
    <submittedName>
        <fullName evidence="6">GAF and ANTAR domain-containing protein</fullName>
    </submittedName>
</protein>
<evidence type="ECO:0000256" key="1">
    <source>
        <dbReference type="ARBA" id="ARBA00022679"/>
    </source>
</evidence>
<keyword evidence="1" id="KW-0808">Transferase</keyword>
<dbReference type="InterPro" id="IPR005561">
    <property type="entry name" value="ANTAR"/>
</dbReference>
<proteinExistence type="predicted"/>
<dbReference type="Pfam" id="PF03861">
    <property type="entry name" value="ANTAR"/>
    <property type="match status" value="1"/>
</dbReference>
<dbReference type="Gene3D" id="3.30.450.40">
    <property type="match status" value="1"/>
</dbReference>
<evidence type="ECO:0000259" key="5">
    <source>
        <dbReference type="PROSITE" id="PS50921"/>
    </source>
</evidence>
<dbReference type="SUPFAM" id="SSF52172">
    <property type="entry name" value="CheY-like"/>
    <property type="match status" value="1"/>
</dbReference>
<gene>
    <name evidence="6" type="ORF">GCM10010468_75810</name>
</gene>
<dbReference type="EMBL" id="BAAAUV010000038">
    <property type="protein sequence ID" value="GAA3239557.1"/>
    <property type="molecule type" value="Genomic_DNA"/>
</dbReference>
<dbReference type="SUPFAM" id="SSF55781">
    <property type="entry name" value="GAF domain-like"/>
    <property type="match status" value="1"/>
</dbReference>
<organism evidence="6 7">
    <name type="scientific">Actinocorallia longicatena</name>
    <dbReference type="NCBI Taxonomy" id="111803"/>
    <lineage>
        <taxon>Bacteria</taxon>
        <taxon>Bacillati</taxon>
        <taxon>Actinomycetota</taxon>
        <taxon>Actinomycetes</taxon>
        <taxon>Streptosporangiales</taxon>
        <taxon>Thermomonosporaceae</taxon>
        <taxon>Actinocorallia</taxon>
    </lineage>
</organism>
<name>A0ABP6QML2_9ACTN</name>
<evidence type="ECO:0000313" key="7">
    <source>
        <dbReference type="Proteomes" id="UP001501237"/>
    </source>
</evidence>
<dbReference type="Pfam" id="PF13185">
    <property type="entry name" value="GAF_2"/>
    <property type="match status" value="1"/>
</dbReference>
<dbReference type="InterPro" id="IPR029016">
    <property type="entry name" value="GAF-like_dom_sf"/>
</dbReference>
<evidence type="ECO:0000256" key="2">
    <source>
        <dbReference type="ARBA" id="ARBA00022777"/>
    </source>
</evidence>
<dbReference type="InterPro" id="IPR036388">
    <property type="entry name" value="WH-like_DNA-bd_sf"/>
</dbReference>
<evidence type="ECO:0000313" key="6">
    <source>
        <dbReference type="EMBL" id="GAA3239557.1"/>
    </source>
</evidence>
<dbReference type="PROSITE" id="PS50921">
    <property type="entry name" value="ANTAR"/>
    <property type="match status" value="1"/>
</dbReference>
<evidence type="ECO:0000256" key="4">
    <source>
        <dbReference type="ARBA" id="ARBA00023163"/>
    </source>
</evidence>